<evidence type="ECO:0000313" key="3">
    <source>
        <dbReference type="Proteomes" id="UP000326169"/>
    </source>
</evidence>
<proteinExistence type="predicted"/>
<keyword evidence="1" id="KW-0472">Membrane</keyword>
<keyword evidence="1" id="KW-0812">Transmembrane</keyword>
<dbReference type="Proteomes" id="UP000326169">
    <property type="component" value="Unassembled WGS sequence"/>
</dbReference>
<comment type="caution">
    <text evidence="2">The sequence shown here is derived from an EMBL/GenBank/DDBJ whole genome shotgun (WGS) entry which is preliminary data.</text>
</comment>
<feature type="transmembrane region" description="Helical" evidence="1">
    <location>
        <begin position="12"/>
        <end position="30"/>
    </location>
</feature>
<dbReference type="EMBL" id="BIMW01000128">
    <property type="protein sequence ID" value="GCE95378.1"/>
    <property type="molecule type" value="Genomic_DNA"/>
</dbReference>
<protein>
    <submittedName>
        <fullName evidence="2">Uncharacterized protein</fullName>
    </submittedName>
</protein>
<evidence type="ECO:0000313" key="2">
    <source>
        <dbReference type="EMBL" id="GCE95378.1"/>
    </source>
</evidence>
<sequence length="35" mass="3952">MSEIFTGSLIEPVLLVLGSVGFFFFAIQAYRQLEK</sequence>
<keyword evidence="1" id="KW-1133">Transmembrane helix</keyword>
<organism evidence="2 3">
    <name type="scientific">Limnospira platensis NIES-46</name>
    <dbReference type="NCBI Taxonomy" id="1236695"/>
    <lineage>
        <taxon>Bacteria</taxon>
        <taxon>Bacillati</taxon>
        <taxon>Cyanobacteriota</taxon>
        <taxon>Cyanophyceae</taxon>
        <taxon>Oscillatoriophycideae</taxon>
        <taxon>Oscillatoriales</taxon>
        <taxon>Sirenicapillariaceae</taxon>
        <taxon>Limnospira</taxon>
    </lineage>
</organism>
<keyword evidence="3" id="KW-1185">Reference proteome</keyword>
<name>A0A5M3TBU2_LIMPL</name>
<evidence type="ECO:0000256" key="1">
    <source>
        <dbReference type="SAM" id="Phobius"/>
    </source>
</evidence>
<accession>A0A5M3TBU2</accession>
<reference evidence="2 3" key="1">
    <citation type="journal article" date="2019" name="J Genomics">
        <title>The Draft Genome of a Hydrogen-producing Cyanobacterium, Arthrospira platensis NIES-46.</title>
        <authorList>
            <person name="Suzuki S."/>
            <person name="Yamaguchi H."/>
            <person name="Kawachi M."/>
        </authorList>
    </citation>
    <scope>NUCLEOTIDE SEQUENCE [LARGE SCALE GENOMIC DNA]</scope>
    <source>
        <strain evidence="2 3">NIES-46</strain>
    </source>
</reference>
<gene>
    <name evidence="2" type="ORF">NIES46_34410</name>
</gene>